<sequence>MSANALRWRRKFVSKVINAIMSEGKEDFDVNQVFENLLFAEEQAQKSGYTDGYESGQNKLLKGYHLGYHRATLVAAQLGYYCGVIEQYLHSNKSANEKVISLANEILENIHHFPKHNDNTTDILKTLENIKFKYVKFCSLAKLNPVYPETNKLEF</sequence>
<dbReference type="AlphaFoldDB" id="A0ABD2CG41"/>
<organism evidence="1 2">
    <name type="scientific">Vespula maculifrons</name>
    <name type="common">Eastern yellow jacket</name>
    <name type="synonym">Wasp</name>
    <dbReference type="NCBI Taxonomy" id="7453"/>
    <lineage>
        <taxon>Eukaryota</taxon>
        <taxon>Metazoa</taxon>
        <taxon>Ecdysozoa</taxon>
        <taxon>Arthropoda</taxon>
        <taxon>Hexapoda</taxon>
        <taxon>Insecta</taxon>
        <taxon>Pterygota</taxon>
        <taxon>Neoptera</taxon>
        <taxon>Endopterygota</taxon>
        <taxon>Hymenoptera</taxon>
        <taxon>Apocrita</taxon>
        <taxon>Aculeata</taxon>
        <taxon>Vespoidea</taxon>
        <taxon>Vespidae</taxon>
        <taxon>Vespinae</taxon>
        <taxon>Vespula</taxon>
    </lineage>
</organism>
<comment type="caution">
    <text evidence="1">The sequence shown here is derived from an EMBL/GenBank/DDBJ whole genome shotgun (WGS) entry which is preliminary data.</text>
</comment>
<dbReference type="Proteomes" id="UP001607303">
    <property type="component" value="Unassembled WGS sequence"/>
</dbReference>
<reference evidence="1 2" key="1">
    <citation type="journal article" date="2024" name="Ann. Entomol. Soc. Am.">
        <title>Genomic analyses of the southern and eastern yellowjacket wasps (Hymenoptera: Vespidae) reveal evolutionary signatures of social life.</title>
        <authorList>
            <person name="Catto M.A."/>
            <person name="Caine P.B."/>
            <person name="Orr S.E."/>
            <person name="Hunt B.G."/>
            <person name="Goodisman M.A.D."/>
        </authorList>
    </citation>
    <scope>NUCLEOTIDE SEQUENCE [LARGE SCALE GENOMIC DNA]</scope>
    <source>
        <strain evidence="1">232</strain>
        <tissue evidence="1">Head and thorax</tissue>
    </source>
</reference>
<name>A0ABD2CG41_VESMC</name>
<keyword evidence="2" id="KW-1185">Reference proteome</keyword>
<evidence type="ECO:0000313" key="2">
    <source>
        <dbReference type="Proteomes" id="UP001607303"/>
    </source>
</evidence>
<evidence type="ECO:0000313" key="1">
    <source>
        <dbReference type="EMBL" id="KAL2744042.1"/>
    </source>
</evidence>
<protein>
    <submittedName>
        <fullName evidence="1">Protein LTO1</fullName>
    </submittedName>
</protein>
<dbReference type="EMBL" id="JAYRBN010000053">
    <property type="protein sequence ID" value="KAL2744042.1"/>
    <property type="molecule type" value="Genomic_DNA"/>
</dbReference>
<accession>A0ABD2CG41</accession>
<proteinExistence type="predicted"/>
<gene>
    <name evidence="1" type="ORF">V1477_007918</name>
</gene>